<dbReference type="SUPFAM" id="SSF82171">
    <property type="entry name" value="DPP6 N-terminal domain-like"/>
    <property type="match status" value="1"/>
</dbReference>
<keyword evidence="3" id="KW-0853">WD repeat</keyword>
<proteinExistence type="predicted"/>
<dbReference type="GO" id="GO:0034388">
    <property type="term" value="C:Pwp2p-containing subcomplex of 90S preribosome"/>
    <property type="evidence" value="ECO:0007669"/>
    <property type="project" value="TreeGrafter"/>
</dbReference>
<dbReference type="GO" id="GO:0006364">
    <property type="term" value="P:rRNA processing"/>
    <property type="evidence" value="ECO:0007669"/>
    <property type="project" value="UniProtKB-KW"/>
</dbReference>
<evidence type="ECO:0000256" key="2">
    <source>
        <dbReference type="ARBA" id="ARBA00022552"/>
    </source>
</evidence>
<dbReference type="Proteomes" id="UP000886998">
    <property type="component" value="Unassembled WGS sequence"/>
</dbReference>
<keyword evidence="4" id="KW-0677">Repeat</keyword>
<comment type="caution">
    <text evidence="7">The sequence shown here is derived from an EMBL/GenBank/DDBJ whole genome shotgun (WGS) entry which is preliminary data.</text>
</comment>
<reference evidence="7" key="1">
    <citation type="submission" date="2020-08" db="EMBL/GenBank/DDBJ databases">
        <title>Multicomponent nature underlies the extraordinary mechanical properties of spider dragline silk.</title>
        <authorList>
            <person name="Kono N."/>
            <person name="Nakamura H."/>
            <person name="Mori M."/>
            <person name="Yoshida Y."/>
            <person name="Ohtoshi R."/>
            <person name="Malay A.D."/>
            <person name="Moran D.A.P."/>
            <person name="Tomita M."/>
            <person name="Numata K."/>
            <person name="Arakawa K."/>
        </authorList>
    </citation>
    <scope>NUCLEOTIDE SEQUENCE</scope>
</reference>
<dbReference type="GO" id="GO:0032040">
    <property type="term" value="C:small-subunit processome"/>
    <property type="evidence" value="ECO:0007669"/>
    <property type="project" value="TreeGrafter"/>
</dbReference>
<dbReference type="OrthoDB" id="1935146at2759"/>
<dbReference type="AlphaFoldDB" id="A0A8X7CLI4"/>
<evidence type="ECO:0000256" key="6">
    <source>
        <dbReference type="SAM" id="MobiDB-lite"/>
    </source>
</evidence>
<keyword evidence="8" id="KW-1185">Reference proteome</keyword>
<evidence type="ECO:0000313" key="7">
    <source>
        <dbReference type="EMBL" id="GFY77434.1"/>
    </source>
</evidence>
<name>A0A8X7CLI4_9ARAC</name>
<evidence type="ECO:0000256" key="1">
    <source>
        <dbReference type="ARBA" id="ARBA00004604"/>
    </source>
</evidence>
<dbReference type="PANTHER" id="PTHR18359:SF0">
    <property type="entry name" value="U3 SMALL NUCLEOLAR RNA-ASSOCIATED PROTEIN 18 HOMOLOG"/>
    <property type="match status" value="1"/>
</dbReference>
<feature type="compositionally biased region" description="Basic residues" evidence="6">
    <location>
        <begin position="61"/>
        <end position="71"/>
    </location>
</feature>
<protein>
    <submittedName>
        <fullName evidence="7">U3 small nucleolar RNA-associated protein 18 homolog</fullName>
    </submittedName>
</protein>
<comment type="subcellular location">
    <subcellularLocation>
        <location evidence="1">Nucleus</location>
        <location evidence="1">Nucleolus</location>
    </subcellularLocation>
</comment>
<accession>A0A8X7CLI4</accession>
<keyword evidence="2" id="KW-0698">rRNA processing</keyword>
<dbReference type="InterPro" id="IPR045161">
    <property type="entry name" value="Utp18"/>
</dbReference>
<evidence type="ECO:0000256" key="5">
    <source>
        <dbReference type="ARBA" id="ARBA00023242"/>
    </source>
</evidence>
<dbReference type="PANTHER" id="PTHR18359">
    <property type="entry name" value="WD-REPEAT PROTEIN-RELATED"/>
    <property type="match status" value="1"/>
</dbReference>
<keyword evidence="5" id="KW-0539">Nucleus</keyword>
<evidence type="ECO:0000256" key="4">
    <source>
        <dbReference type="ARBA" id="ARBA00022737"/>
    </source>
</evidence>
<dbReference type="EMBL" id="BMAV01022459">
    <property type="protein sequence ID" value="GFY77434.1"/>
    <property type="molecule type" value="Genomic_DNA"/>
</dbReference>
<feature type="region of interest" description="Disordered" evidence="6">
    <location>
        <begin position="61"/>
        <end position="102"/>
    </location>
</feature>
<sequence length="430" mass="49334">MKGKRLFCPGYGNISLPKEIEWAEEGLQTRIKKQKSENILKMYLDILLLWQNKGIIIKVKHRSKREKKKNKMTTEQVHKSSNESSPSSLKRKNPSSKQRTRLKLEELHEKKIKISQLYDILGATKPPDEEEVELEQLVFGDYPEGLEDEEILDDHKLTNKKGSQSLQAAWDDEDDKTTIVNDLLPLRKNDHSHLRGSEKYSNYAQEKYIKLMGTPKWAEQDCHAKDSDDESEDELLQKTGNYVKHSESLPKTNIMIKTSRDLVVPNMEMSFIKCVEFHPTSSVAVVASSNGTANLFQIDGGINEKIQSVHFENFPTSEAHFTVDGTELIVASSKFLHMFCYDMFAGKISKIPRQKGMDLRNVRRFLMSPDGKYIVIYGKFGNIYLMSARSKEWIGTLKMNGGVHSITFNRDGTKMYSLGGMFYSLYHFVL</sequence>
<dbReference type="Gene3D" id="2.130.10.10">
    <property type="entry name" value="YVTN repeat-like/Quinoprotein amine dehydrogenase"/>
    <property type="match status" value="1"/>
</dbReference>
<evidence type="ECO:0000256" key="3">
    <source>
        <dbReference type="ARBA" id="ARBA00022574"/>
    </source>
</evidence>
<organism evidence="7 8">
    <name type="scientific">Trichonephila inaurata madagascariensis</name>
    <dbReference type="NCBI Taxonomy" id="2747483"/>
    <lineage>
        <taxon>Eukaryota</taxon>
        <taxon>Metazoa</taxon>
        <taxon>Ecdysozoa</taxon>
        <taxon>Arthropoda</taxon>
        <taxon>Chelicerata</taxon>
        <taxon>Arachnida</taxon>
        <taxon>Araneae</taxon>
        <taxon>Araneomorphae</taxon>
        <taxon>Entelegynae</taxon>
        <taxon>Araneoidea</taxon>
        <taxon>Nephilidae</taxon>
        <taxon>Trichonephila</taxon>
        <taxon>Trichonephila inaurata</taxon>
    </lineage>
</organism>
<dbReference type="InterPro" id="IPR015943">
    <property type="entry name" value="WD40/YVTN_repeat-like_dom_sf"/>
</dbReference>
<feature type="compositionally biased region" description="Basic residues" evidence="6">
    <location>
        <begin position="89"/>
        <end position="101"/>
    </location>
</feature>
<gene>
    <name evidence="7" type="primary">UTP18</name>
    <name evidence="7" type="ORF">TNIN_71351</name>
</gene>
<evidence type="ECO:0000313" key="8">
    <source>
        <dbReference type="Proteomes" id="UP000886998"/>
    </source>
</evidence>